<sequence>MTTTIPASEQMGQPWIYQQQVIVSAPAQLWSAAGGRVDGSGASGFYVGDTRVISALQLKINGVEPELVRSTRSGADRTENVYLARNITGATVDPMVRVNERRVVDHDSLSLEACVVNGLDRDVRMTVEMSVYLDDSDMQSIKGGAAGDGQNRPGGLRISLGRSGVEAHSRSGRTVVTPHAGAAITRHGTRCSFAWEMTVPAHGNCDVGFVCSVEAPQNVVVAAKGEAPWSGVHLDSGDPRLDAWVKRSLQDLAGLRMSVPGMPEDEFLAAGAPWFFTLFGRDSLWAARFLLPLTDKPTIGTLRILARFQASTHDPHTNAEPGKIPHELRSETLESSGVFSSSHMRLPPLYYGTVDATALWVILLGELARGGVSPSVVEELIPNLERALAWIVEWGDADGDGFLEYIDRSGHGLSNQGWKDSGDSVRWRDGSIAEGPIALCEVQAYAYQAAIEGARILDDFGRPGAPALRTWAAGLKSRFNQCFWAHDEMGRYPVIALDGQKRQVDSVTSNIGHLLGTGILDEDGARDVAHRLMSPQLNSGYGIRTLSRDSGGYWPLSYHCGSVWAHDSAIAMLGLSHEGFVNEAKEIANGLIEAAASFGYQMPELYSGDAAPEAPVPYPAACHPQAWSAAAAIVVFSVVNDLSSQQGDTALLP</sequence>
<dbReference type="GO" id="GO:0005975">
    <property type="term" value="P:carbohydrate metabolic process"/>
    <property type="evidence" value="ECO:0007669"/>
    <property type="project" value="InterPro"/>
</dbReference>
<comment type="caution">
    <text evidence="3">The sequence shown here is derived from an EMBL/GenBank/DDBJ whole genome shotgun (WGS) entry which is preliminary data.</text>
</comment>
<accession>A0A087CHG0</accession>
<feature type="domain" description="Putative glycogen debranching enzyme N-terminal" evidence="1">
    <location>
        <begin position="23"/>
        <end position="208"/>
    </location>
</feature>
<dbReference type="InterPro" id="IPR012341">
    <property type="entry name" value="6hp_glycosidase-like_sf"/>
</dbReference>
<evidence type="ECO:0000313" key="3">
    <source>
        <dbReference type="EMBL" id="KFI82710.1"/>
    </source>
</evidence>
<reference evidence="3 4" key="1">
    <citation type="submission" date="2014-03" db="EMBL/GenBank/DDBJ databases">
        <title>Genomics of Bifidobacteria.</title>
        <authorList>
            <person name="Ventura M."/>
            <person name="Milani C."/>
            <person name="Lugli G.A."/>
        </authorList>
    </citation>
    <scope>NUCLEOTIDE SEQUENCE [LARGE SCALE GENOMIC DNA]</scope>
    <source>
        <strain evidence="3 4">LMG 21775</strain>
    </source>
</reference>
<dbReference type="EMBL" id="JGZI01000008">
    <property type="protein sequence ID" value="KFI82710.1"/>
    <property type="molecule type" value="Genomic_DNA"/>
</dbReference>
<dbReference type="InterPro" id="IPR032856">
    <property type="entry name" value="GDE_N_bis"/>
</dbReference>
<dbReference type="InterPro" id="IPR008928">
    <property type="entry name" value="6-hairpin_glycosidase_sf"/>
</dbReference>
<dbReference type="eggNOG" id="COG3408">
    <property type="taxonomic scope" value="Bacteria"/>
</dbReference>
<evidence type="ECO:0000259" key="2">
    <source>
        <dbReference type="Pfam" id="PF22422"/>
    </source>
</evidence>
<gene>
    <name evidence="3" type="ORF">BPSY_0501</name>
</gene>
<protein>
    <submittedName>
        <fullName evidence="3">Amylo-alpha-1,6-glucosidase</fullName>
    </submittedName>
</protein>
<name>A0A087CHG0_9BIFI</name>
<dbReference type="InterPro" id="IPR054491">
    <property type="entry name" value="MGH1-like_GH"/>
</dbReference>
<dbReference type="Pfam" id="PF22422">
    <property type="entry name" value="MGH1-like_GH"/>
    <property type="match status" value="1"/>
</dbReference>
<feature type="domain" description="Mannosylglycerate hydrolase MGH1-like glycoside hydrolase" evidence="2">
    <location>
        <begin position="356"/>
        <end position="595"/>
    </location>
</feature>
<dbReference type="Gene3D" id="1.50.10.10">
    <property type="match status" value="1"/>
</dbReference>
<keyword evidence="4" id="KW-1185">Reference proteome</keyword>
<dbReference type="Proteomes" id="UP000029050">
    <property type="component" value="Unassembled WGS sequence"/>
</dbReference>
<dbReference type="SUPFAM" id="SSF48208">
    <property type="entry name" value="Six-hairpin glycosidases"/>
    <property type="match status" value="1"/>
</dbReference>
<dbReference type="STRING" id="218140.BPSY_0501"/>
<organism evidence="3 4">
    <name type="scientific">Bifidobacterium psychraerophilum</name>
    <dbReference type="NCBI Taxonomy" id="218140"/>
    <lineage>
        <taxon>Bacteria</taxon>
        <taxon>Bacillati</taxon>
        <taxon>Actinomycetota</taxon>
        <taxon>Actinomycetes</taxon>
        <taxon>Bifidobacteriales</taxon>
        <taxon>Bifidobacteriaceae</taxon>
        <taxon>Bifidobacterium</taxon>
    </lineage>
</organism>
<proteinExistence type="predicted"/>
<evidence type="ECO:0000259" key="1">
    <source>
        <dbReference type="Pfam" id="PF14742"/>
    </source>
</evidence>
<evidence type="ECO:0000313" key="4">
    <source>
        <dbReference type="Proteomes" id="UP000029050"/>
    </source>
</evidence>
<dbReference type="GeneID" id="98299714"/>
<dbReference type="AlphaFoldDB" id="A0A087CHG0"/>
<dbReference type="Pfam" id="PF14742">
    <property type="entry name" value="GDE_N_bis"/>
    <property type="match status" value="1"/>
</dbReference>
<dbReference type="RefSeq" id="WP_238556784.1">
    <property type="nucleotide sequence ID" value="NZ_JGZI01000008.1"/>
</dbReference>